<gene>
    <name evidence="6" type="primary">cmpR_20</name>
    <name evidence="6" type="ORF">GALL_199550</name>
</gene>
<keyword evidence="2" id="KW-0805">Transcription regulation</keyword>
<sequence>MSAVIDSRQLLAFATLARRRSFTNTARELCLTQSAVSHAIKTLEQDLGAPLFNRVGKTVHLTEAGERLLATADGVLRAMREARDGVRDLKQWGHGRLRVGASTSICQYLLPTVLREFKQSFPACELRVEPGDGPRMVDMLRANQVDVALMLKPARHNELVCRRLFDDELKLIVSPQHRWAAAASVNRADLGAETLILYNKGSYTFTMIDDFLRRDKIVLQNFIELGSMEAIKELVKIGLGAGIFAPWIAQKELAERSLVARSLGARRLRRSWVVAHLKGRRLSLAEETFIGLCESVAETGIVNGLVE</sequence>
<keyword evidence="3" id="KW-0238">DNA-binding</keyword>
<evidence type="ECO:0000256" key="1">
    <source>
        <dbReference type="ARBA" id="ARBA00009437"/>
    </source>
</evidence>
<dbReference type="Gene3D" id="3.40.190.290">
    <property type="match status" value="1"/>
</dbReference>
<dbReference type="PANTHER" id="PTHR30126:SF40">
    <property type="entry name" value="HTH-TYPE TRANSCRIPTIONAL REGULATOR GLTR"/>
    <property type="match status" value="1"/>
</dbReference>
<dbReference type="SUPFAM" id="SSF46785">
    <property type="entry name" value="Winged helix' DNA-binding domain"/>
    <property type="match status" value="1"/>
</dbReference>
<name>A0A1J5RQY5_9ZZZZ</name>
<dbReference type="PRINTS" id="PR00039">
    <property type="entry name" value="HTHLYSR"/>
</dbReference>
<comment type="caution">
    <text evidence="6">The sequence shown here is derived from an EMBL/GenBank/DDBJ whole genome shotgun (WGS) entry which is preliminary data.</text>
</comment>
<dbReference type="PROSITE" id="PS50931">
    <property type="entry name" value="HTH_LYSR"/>
    <property type="match status" value="1"/>
</dbReference>
<dbReference type="Pfam" id="PF03466">
    <property type="entry name" value="LysR_substrate"/>
    <property type="match status" value="1"/>
</dbReference>
<evidence type="ECO:0000256" key="4">
    <source>
        <dbReference type="ARBA" id="ARBA00023163"/>
    </source>
</evidence>
<dbReference type="InterPro" id="IPR036390">
    <property type="entry name" value="WH_DNA-bd_sf"/>
</dbReference>
<dbReference type="FunFam" id="1.10.10.10:FF:000001">
    <property type="entry name" value="LysR family transcriptional regulator"/>
    <property type="match status" value="1"/>
</dbReference>
<dbReference type="Gene3D" id="1.10.10.10">
    <property type="entry name" value="Winged helix-like DNA-binding domain superfamily/Winged helix DNA-binding domain"/>
    <property type="match status" value="1"/>
</dbReference>
<comment type="similarity">
    <text evidence="1">Belongs to the LysR transcriptional regulatory family.</text>
</comment>
<feature type="domain" description="HTH lysR-type" evidence="5">
    <location>
        <begin position="5"/>
        <end position="62"/>
    </location>
</feature>
<proteinExistence type="inferred from homology"/>
<organism evidence="6">
    <name type="scientific">mine drainage metagenome</name>
    <dbReference type="NCBI Taxonomy" id="410659"/>
    <lineage>
        <taxon>unclassified sequences</taxon>
        <taxon>metagenomes</taxon>
        <taxon>ecological metagenomes</taxon>
    </lineage>
</organism>
<evidence type="ECO:0000256" key="2">
    <source>
        <dbReference type="ARBA" id="ARBA00023015"/>
    </source>
</evidence>
<dbReference type="InterPro" id="IPR036388">
    <property type="entry name" value="WH-like_DNA-bd_sf"/>
</dbReference>
<dbReference type="GO" id="GO:0000976">
    <property type="term" value="F:transcription cis-regulatory region binding"/>
    <property type="evidence" value="ECO:0007669"/>
    <property type="project" value="TreeGrafter"/>
</dbReference>
<reference evidence="6" key="1">
    <citation type="submission" date="2016-10" db="EMBL/GenBank/DDBJ databases">
        <title>Sequence of Gallionella enrichment culture.</title>
        <authorList>
            <person name="Poehlein A."/>
            <person name="Muehling M."/>
            <person name="Daniel R."/>
        </authorList>
    </citation>
    <scope>NUCLEOTIDE SEQUENCE</scope>
</reference>
<dbReference type="SUPFAM" id="SSF53850">
    <property type="entry name" value="Periplasmic binding protein-like II"/>
    <property type="match status" value="1"/>
</dbReference>
<dbReference type="CDD" id="cd05466">
    <property type="entry name" value="PBP2_LTTR_substrate"/>
    <property type="match status" value="1"/>
</dbReference>
<keyword evidence="4" id="KW-0804">Transcription</keyword>
<dbReference type="GO" id="GO:0003700">
    <property type="term" value="F:DNA-binding transcription factor activity"/>
    <property type="evidence" value="ECO:0007669"/>
    <property type="project" value="InterPro"/>
</dbReference>
<dbReference type="InterPro" id="IPR005119">
    <property type="entry name" value="LysR_subst-bd"/>
</dbReference>
<dbReference type="InterPro" id="IPR000847">
    <property type="entry name" value="LysR_HTH_N"/>
</dbReference>
<accession>A0A1J5RQY5</accession>
<dbReference type="PANTHER" id="PTHR30126">
    <property type="entry name" value="HTH-TYPE TRANSCRIPTIONAL REGULATOR"/>
    <property type="match status" value="1"/>
</dbReference>
<evidence type="ECO:0000313" key="6">
    <source>
        <dbReference type="EMBL" id="OIQ98034.1"/>
    </source>
</evidence>
<protein>
    <submittedName>
        <fullName evidence="6">HTH-type transcriptional activator CmpR</fullName>
    </submittedName>
</protein>
<dbReference type="EMBL" id="MLJW01000124">
    <property type="protein sequence ID" value="OIQ98034.1"/>
    <property type="molecule type" value="Genomic_DNA"/>
</dbReference>
<evidence type="ECO:0000259" key="5">
    <source>
        <dbReference type="PROSITE" id="PS50931"/>
    </source>
</evidence>
<dbReference type="AlphaFoldDB" id="A0A1J5RQY5"/>
<dbReference type="Pfam" id="PF00126">
    <property type="entry name" value="HTH_1"/>
    <property type="match status" value="1"/>
</dbReference>
<evidence type="ECO:0000256" key="3">
    <source>
        <dbReference type="ARBA" id="ARBA00023125"/>
    </source>
</evidence>